<sequence length="285" mass="28322">MALGVLAAVLSAICYGVASVLQSKAARVDPGQSGELPLYRLVVRGWFVVGVLLDVAGFAAQFVALRVAPVFLVQAALAGSLAVTAAVAGVVLKIRLGRSDWIAVGLVCAGLAALGFSAGAEGATRTGVVFRGALLLAVLLLAAAGWAAARLREPAGSAVIGLVAGLGFGVVALAARALPSLTPAGLVSDPATYALAIGGAVAFLYYARALQRGVVTAVTAAVVVGETLLPAIAGILVFGDHTRPGAIPIAVAGFAATLTGAARLARFGEIREPDDRPPADEVTAG</sequence>
<keyword evidence="3" id="KW-1185">Reference proteome</keyword>
<reference evidence="2 3" key="1">
    <citation type="submission" date="2024-10" db="EMBL/GenBank/DDBJ databases">
        <title>The Natural Products Discovery Center: Release of the First 8490 Sequenced Strains for Exploring Actinobacteria Biosynthetic Diversity.</title>
        <authorList>
            <person name="Kalkreuter E."/>
            <person name="Kautsar S.A."/>
            <person name="Yang D."/>
            <person name="Bader C.D."/>
            <person name="Teijaro C.N."/>
            <person name="Fluegel L."/>
            <person name="Davis C.M."/>
            <person name="Simpson J.R."/>
            <person name="Lauterbach L."/>
            <person name="Steele A.D."/>
            <person name="Gui C."/>
            <person name="Meng S."/>
            <person name="Li G."/>
            <person name="Viehrig K."/>
            <person name="Ye F."/>
            <person name="Su P."/>
            <person name="Kiefer A.F."/>
            <person name="Nichols A."/>
            <person name="Cepeda A.J."/>
            <person name="Yan W."/>
            <person name="Fan B."/>
            <person name="Jiang Y."/>
            <person name="Adhikari A."/>
            <person name="Zheng C.-J."/>
            <person name="Schuster L."/>
            <person name="Cowan T.M."/>
            <person name="Smanski M.J."/>
            <person name="Chevrette M.G."/>
            <person name="De Carvalho L.P.S."/>
            <person name="Shen B."/>
        </authorList>
    </citation>
    <scope>NUCLEOTIDE SEQUENCE [LARGE SCALE GENOMIC DNA]</scope>
    <source>
        <strain evidence="2 3">NPDC000087</strain>
    </source>
</reference>
<keyword evidence="1" id="KW-0812">Transmembrane</keyword>
<evidence type="ECO:0000313" key="3">
    <source>
        <dbReference type="Proteomes" id="UP001602245"/>
    </source>
</evidence>
<proteinExistence type="predicted"/>
<dbReference type="Proteomes" id="UP001602245">
    <property type="component" value="Unassembled WGS sequence"/>
</dbReference>
<feature type="transmembrane region" description="Helical" evidence="1">
    <location>
        <begin position="190"/>
        <end position="207"/>
    </location>
</feature>
<keyword evidence="1" id="KW-1133">Transmembrane helix</keyword>
<feature type="transmembrane region" description="Helical" evidence="1">
    <location>
        <begin position="245"/>
        <end position="265"/>
    </location>
</feature>
<feature type="transmembrane region" description="Helical" evidence="1">
    <location>
        <begin position="71"/>
        <end position="92"/>
    </location>
</feature>
<evidence type="ECO:0008006" key="4">
    <source>
        <dbReference type="Google" id="ProtNLM"/>
    </source>
</evidence>
<feature type="transmembrane region" description="Helical" evidence="1">
    <location>
        <begin position="128"/>
        <end position="149"/>
    </location>
</feature>
<comment type="caution">
    <text evidence="2">The sequence shown here is derived from an EMBL/GenBank/DDBJ whole genome shotgun (WGS) entry which is preliminary data.</text>
</comment>
<dbReference type="InterPro" id="IPR037185">
    <property type="entry name" value="EmrE-like"/>
</dbReference>
<gene>
    <name evidence="2" type="ORF">ACFY35_47195</name>
</gene>
<name>A0ABW6WVQ8_9ACTN</name>
<feature type="transmembrane region" description="Helical" evidence="1">
    <location>
        <begin position="46"/>
        <end position="64"/>
    </location>
</feature>
<feature type="transmembrane region" description="Helical" evidence="1">
    <location>
        <begin position="213"/>
        <end position="238"/>
    </location>
</feature>
<protein>
    <recommendedName>
        <fullName evidence="4">Integral membrane protein</fullName>
    </recommendedName>
</protein>
<evidence type="ECO:0000256" key="1">
    <source>
        <dbReference type="SAM" id="Phobius"/>
    </source>
</evidence>
<dbReference type="RefSeq" id="WP_020514357.1">
    <property type="nucleotide sequence ID" value="NZ_JBIAZU010000010.1"/>
</dbReference>
<dbReference type="PANTHER" id="PTHR40761:SF1">
    <property type="entry name" value="CONSERVED INTEGRAL MEMBRANE ALANINE VALINE AND LEUCINE RICH PROTEIN-RELATED"/>
    <property type="match status" value="1"/>
</dbReference>
<organism evidence="2 3">
    <name type="scientific">Paractinoplanes globisporus</name>
    <dbReference type="NCBI Taxonomy" id="113565"/>
    <lineage>
        <taxon>Bacteria</taxon>
        <taxon>Bacillati</taxon>
        <taxon>Actinomycetota</taxon>
        <taxon>Actinomycetes</taxon>
        <taxon>Micromonosporales</taxon>
        <taxon>Micromonosporaceae</taxon>
        <taxon>Paractinoplanes</taxon>
    </lineage>
</organism>
<keyword evidence="1" id="KW-0472">Membrane</keyword>
<feature type="transmembrane region" description="Helical" evidence="1">
    <location>
        <begin position="155"/>
        <end position="178"/>
    </location>
</feature>
<dbReference type="PANTHER" id="PTHR40761">
    <property type="entry name" value="CONSERVED INTEGRAL MEMBRANE ALANINE VALINE AND LEUCINE RICH PROTEIN-RELATED"/>
    <property type="match status" value="1"/>
</dbReference>
<feature type="transmembrane region" description="Helical" evidence="1">
    <location>
        <begin position="98"/>
        <end position="116"/>
    </location>
</feature>
<dbReference type="EMBL" id="JBIAZU010000010">
    <property type="protein sequence ID" value="MFF5297068.1"/>
    <property type="molecule type" value="Genomic_DNA"/>
</dbReference>
<accession>A0ABW6WVQ8</accession>
<evidence type="ECO:0000313" key="2">
    <source>
        <dbReference type="EMBL" id="MFF5297068.1"/>
    </source>
</evidence>
<dbReference type="SUPFAM" id="SSF103481">
    <property type="entry name" value="Multidrug resistance efflux transporter EmrE"/>
    <property type="match status" value="1"/>
</dbReference>